<evidence type="ECO:0000313" key="2">
    <source>
        <dbReference type="Proteomes" id="UP000581135"/>
    </source>
</evidence>
<organism evidence="1 2">
    <name type="scientific">Limibacillus halophilus</name>
    <dbReference type="NCBI Taxonomy" id="1579333"/>
    <lineage>
        <taxon>Bacteria</taxon>
        <taxon>Pseudomonadati</taxon>
        <taxon>Pseudomonadota</taxon>
        <taxon>Alphaproteobacteria</taxon>
        <taxon>Rhodospirillales</taxon>
        <taxon>Rhodovibrionaceae</taxon>
        <taxon>Limibacillus</taxon>
    </lineage>
</organism>
<comment type="caution">
    <text evidence="1">The sequence shown here is derived from an EMBL/GenBank/DDBJ whole genome shotgun (WGS) entry which is preliminary data.</text>
</comment>
<proteinExistence type="predicted"/>
<evidence type="ECO:0000313" key="1">
    <source>
        <dbReference type="EMBL" id="MBB3063802.1"/>
    </source>
</evidence>
<reference evidence="1 2" key="1">
    <citation type="submission" date="2020-08" db="EMBL/GenBank/DDBJ databases">
        <title>Genomic Encyclopedia of Type Strains, Phase III (KMG-III): the genomes of soil and plant-associated and newly described type strains.</title>
        <authorList>
            <person name="Whitman W."/>
        </authorList>
    </citation>
    <scope>NUCLEOTIDE SEQUENCE [LARGE SCALE GENOMIC DNA]</scope>
    <source>
        <strain evidence="1 2">CECT 8803</strain>
    </source>
</reference>
<dbReference type="AlphaFoldDB" id="A0A839SMY0"/>
<keyword evidence="2" id="KW-1185">Reference proteome</keyword>
<name>A0A839SMY0_9PROT</name>
<sequence length="30" mass="3166">MDVRLGFALMGFGRFLPVSLAGELSVSVPV</sequence>
<protein>
    <submittedName>
        <fullName evidence="1">Uncharacterized protein</fullName>
    </submittedName>
</protein>
<dbReference type="Proteomes" id="UP000581135">
    <property type="component" value="Unassembled WGS sequence"/>
</dbReference>
<accession>A0A839SMY0</accession>
<dbReference type="EMBL" id="JACHXA010000001">
    <property type="protein sequence ID" value="MBB3063802.1"/>
    <property type="molecule type" value="Genomic_DNA"/>
</dbReference>
<gene>
    <name evidence="1" type="ORF">FHR98_000067</name>
</gene>